<evidence type="ECO:0000313" key="2">
    <source>
        <dbReference type="EMBL" id="EQC33502.1"/>
    </source>
</evidence>
<reference evidence="2 3" key="1">
    <citation type="submission" date="2012-04" db="EMBL/GenBank/DDBJ databases">
        <title>The Genome Sequence of Saprolegnia declina VS20.</title>
        <authorList>
            <consortium name="The Broad Institute Genome Sequencing Platform"/>
            <person name="Russ C."/>
            <person name="Nusbaum C."/>
            <person name="Tyler B."/>
            <person name="van West P."/>
            <person name="Dieguez-Uribeondo J."/>
            <person name="de Bruijn I."/>
            <person name="Tripathy S."/>
            <person name="Jiang R."/>
            <person name="Young S.K."/>
            <person name="Zeng Q."/>
            <person name="Gargeya S."/>
            <person name="Fitzgerald M."/>
            <person name="Haas B."/>
            <person name="Abouelleil A."/>
            <person name="Alvarado L."/>
            <person name="Arachchi H.M."/>
            <person name="Berlin A."/>
            <person name="Chapman S.B."/>
            <person name="Goldberg J."/>
            <person name="Griggs A."/>
            <person name="Gujja S."/>
            <person name="Hansen M."/>
            <person name="Howarth C."/>
            <person name="Imamovic A."/>
            <person name="Larimer J."/>
            <person name="McCowen C."/>
            <person name="Montmayeur A."/>
            <person name="Murphy C."/>
            <person name="Neiman D."/>
            <person name="Pearson M."/>
            <person name="Priest M."/>
            <person name="Roberts A."/>
            <person name="Saif S."/>
            <person name="Shea T."/>
            <person name="Sisk P."/>
            <person name="Sykes S."/>
            <person name="Wortman J."/>
            <person name="Nusbaum C."/>
            <person name="Birren B."/>
        </authorList>
    </citation>
    <scope>NUCLEOTIDE SEQUENCE [LARGE SCALE GENOMIC DNA]</scope>
    <source>
        <strain evidence="2 3">VS20</strain>
    </source>
</reference>
<sequence length="212" mass="23906">MRRVYAVSRRRWLSSAASQLAMDPCPSDGGYEEDARCVIRLEALRQPPAPELVEDLKAARRDAATGRFVHPAHWKYEMTTLMDVLKWKWNATGEGPCVGGSFYFSGDTAYCSSFKAIGHRFGEFSVSAIPIGAYGPREVLHNQHCDVAQAIQIHKDVSSRSSLGIHWGTWVLTDEHYLEPKHDLQRLMADEDDADAFYTLDHGASRIVPWRL</sequence>
<gene>
    <name evidence="2" type="ORF">SDRG_09011</name>
</gene>
<proteinExistence type="predicted"/>
<name>T0RTB5_SAPDV</name>
<dbReference type="GO" id="GO:0005737">
    <property type="term" value="C:cytoplasm"/>
    <property type="evidence" value="ECO:0007669"/>
    <property type="project" value="TreeGrafter"/>
</dbReference>
<dbReference type="Proteomes" id="UP000030762">
    <property type="component" value="Unassembled WGS sequence"/>
</dbReference>
<dbReference type="GO" id="GO:0070290">
    <property type="term" value="F:N-acylphosphatidylethanolamine-specific phospholipase D activity"/>
    <property type="evidence" value="ECO:0007669"/>
    <property type="project" value="TreeGrafter"/>
</dbReference>
<dbReference type="RefSeq" id="XP_008613142.1">
    <property type="nucleotide sequence ID" value="XM_008614920.1"/>
</dbReference>
<dbReference type="Pfam" id="PF12706">
    <property type="entry name" value="Lactamase_B_2"/>
    <property type="match status" value="1"/>
</dbReference>
<dbReference type="InterPro" id="IPR036866">
    <property type="entry name" value="RibonucZ/Hydroxyglut_hydro"/>
</dbReference>
<dbReference type="EMBL" id="JH767159">
    <property type="protein sequence ID" value="EQC33502.1"/>
    <property type="molecule type" value="Genomic_DNA"/>
</dbReference>
<dbReference type="STRING" id="1156394.T0RTB5"/>
<organism evidence="2 3">
    <name type="scientific">Saprolegnia diclina (strain VS20)</name>
    <dbReference type="NCBI Taxonomy" id="1156394"/>
    <lineage>
        <taxon>Eukaryota</taxon>
        <taxon>Sar</taxon>
        <taxon>Stramenopiles</taxon>
        <taxon>Oomycota</taxon>
        <taxon>Saprolegniomycetes</taxon>
        <taxon>Saprolegniales</taxon>
        <taxon>Saprolegniaceae</taxon>
        <taxon>Saprolegnia</taxon>
    </lineage>
</organism>
<evidence type="ECO:0000259" key="1">
    <source>
        <dbReference type="Pfam" id="PF12706"/>
    </source>
</evidence>
<dbReference type="GO" id="GO:0070292">
    <property type="term" value="P:N-acylphosphatidylethanolamine metabolic process"/>
    <property type="evidence" value="ECO:0007669"/>
    <property type="project" value="TreeGrafter"/>
</dbReference>
<dbReference type="InParanoid" id="T0RTB5"/>
<dbReference type="Gene3D" id="3.60.15.10">
    <property type="entry name" value="Ribonuclease Z/Hydroxyacylglutathione hydrolase-like"/>
    <property type="match status" value="1"/>
</dbReference>
<keyword evidence="3" id="KW-1185">Reference proteome</keyword>
<dbReference type="AlphaFoldDB" id="T0RTB5"/>
<dbReference type="FunCoup" id="T0RTB5">
    <property type="interactions" value="14"/>
</dbReference>
<dbReference type="OrthoDB" id="332863at2759"/>
<dbReference type="SUPFAM" id="SSF56281">
    <property type="entry name" value="Metallo-hydrolase/oxidoreductase"/>
    <property type="match status" value="1"/>
</dbReference>
<feature type="domain" description="Metallo-beta-lactamase" evidence="1">
    <location>
        <begin position="99"/>
        <end position="167"/>
    </location>
</feature>
<dbReference type="VEuPathDB" id="FungiDB:SDRG_09011"/>
<dbReference type="PANTHER" id="PTHR15032:SF4">
    <property type="entry name" value="N-ACYL-PHOSPHATIDYLETHANOLAMINE-HYDROLYZING PHOSPHOLIPASE D"/>
    <property type="match status" value="1"/>
</dbReference>
<protein>
    <recommendedName>
        <fullName evidence="1">Metallo-beta-lactamase domain-containing protein</fullName>
    </recommendedName>
</protein>
<dbReference type="PANTHER" id="PTHR15032">
    <property type="entry name" value="N-ACYL-PHOSPHATIDYLETHANOLAMINE-HYDROLYZING PHOSPHOLIPASE D"/>
    <property type="match status" value="1"/>
</dbReference>
<dbReference type="InterPro" id="IPR001279">
    <property type="entry name" value="Metallo-B-lactamas"/>
</dbReference>
<dbReference type="GO" id="GO:0070291">
    <property type="term" value="P:N-acylethanolamine metabolic process"/>
    <property type="evidence" value="ECO:0007669"/>
    <property type="project" value="TreeGrafter"/>
</dbReference>
<evidence type="ECO:0000313" key="3">
    <source>
        <dbReference type="Proteomes" id="UP000030762"/>
    </source>
</evidence>
<dbReference type="GeneID" id="19949738"/>
<accession>T0RTB5</accession>
<dbReference type="eggNOG" id="KOG3798">
    <property type="taxonomic scope" value="Eukaryota"/>
</dbReference>